<evidence type="ECO:0000313" key="1">
    <source>
        <dbReference type="EMBL" id="EEH64532.1"/>
    </source>
</evidence>
<keyword evidence="2" id="KW-1185">Reference proteome</keyword>
<name>C0VYM9_9ACTO</name>
<accession>C0VYM9</accession>
<dbReference type="EMBL" id="ACFG01000004">
    <property type="protein sequence ID" value="EEH64532.1"/>
    <property type="molecule type" value="Genomic_DNA"/>
</dbReference>
<dbReference type="AlphaFoldDB" id="C0VYM9"/>
<dbReference type="HOGENOM" id="CLU_955220_0_0_11"/>
<dbReference type="Proteomes" id="UP000010301">
    <property type="component" value="Unassembled WGS sequence"/>
</dbReference>
<dbReference type="STRING" id="525245.HMPREF0044_0269"/>
<evidence type="ECO:0008006" key="3">
    <source>
        <dbReference type="Google" id="ProtNLM"/>
    </source>
</evidence>
<reference evidence="1 2" key="1">
    <citation type="submission" date="2009-01" db="EMBL/GenBank/DDBJ databases">
        <authorList>
            <person name="Qin X."/>
            <person name="Bachman B."/>
            <person name="Battles P."/>
            <person name="Bell A."/>
            <person name="Bess C."/>
            <person name="Bickham C."/>
            <person name="Chaboub L."/>
            <person name="Chen D."/>
            <person name="Coyle M."/>
            <person name="Deiros D.R."/>
            <person name="Dinh H."/>
            <person name="Forbes L."/>
            <person name="Fowler G."/>
            <person name="Francisco L."/>
            <person name="Fu Q."/>
            <person name="Gubbala S."/>
            <person name="Hale W."/>
            <person name="Han Y."/>
            <person name="Hemphill L."/>
            <person name="Highlander S.K."/>
            <person name="Hirani K."/>
            <person name="Hogues M."/>
            <person name="Jackson L."/>
            <person name="Jakkamsetti A."/>
            <person name="Javaid M."/>
            <person name="Jiang H."/>
            <person name="Korchina V."/>
            <person name="Kovar C."/>
            <person name="Lara F."/>
            <person name="Lee S."/>
            <person name="Mata R."/>
            <person name="Mathew T."/>
            <person name="Moen C."/>
            <person name="Morales K."/>
            <person name="Munidasa M."/>
            <person name="Nazareth L."/>
            <person name="Ngo R."/>
            <person name="Nguyen L."/>
            <person name="Okwuonu G."/>
            <person name="Ongeri F."/>
            <person name="Patil S."/>
            <person name="Petrosino J."/>
            <person name="Pham C."/>
            <person name="Pham P."/>
            <person name="Pu L.-L."/>
            <person name="Puazo M."/>
            <person name="Raj R."/>
            <person name="Reid J."/>
            <person name="Rouhana J."/>
            <person name="Saada N."/>
            <person name="Shang Y."/>
            <person name="Simmons D."/>
            <person name="Thornton R."/>
            <person name="Warren J."/>
            <person name="Weissenberger G."/>
            <person name="Zhang J."/>
            <person name="Zhang L."/>
            <person name="Zhou C."/>
            <person name="Zhu D."/>
            <person name="Muzny D."/>
            <person name="Worley K."/>
            <person name="Gibbs R."/>
        </authorList>
    </citation>
    <scope>NUCLEOTIDE SEQUENCE [LARGE SCALE GENOMIC DNA]</scope>
    <source>
        <strain evidence="1 2">DSM 15436</strain>
    </source>
</reference>
<organism evidence="1 2">
    <name type="scientific">Gleimia coleocanis DSM 15436</name>
    <dbReference type="NCBI Taxonomy" id="525245"/>
    <lineage>
        <taxon>Bacteria</taxon>
        <taxon>Bacillati</taxon>
        <taxon>Actinomycetota</taxon>
        <taxon>Actinomycetes</taxon>
        <taxon>Actinomycetales</taxon>
        <taxon>Actinomycetaceae</taxon>
        <taxon>Gleimia</taxon>
    </lineage>
</organism>
<protein>
    <recommendedName>
        <fullName evidence="3">Fido domain-containing protein</fullName>
    </recommendedName>
</protein>
<comment type="caution">
    <text evidence="1">The sequence shown here is derived from an EMBL/GenBank/DDBJ whole genome shotgun (WGS) entry which is preliminary data.</text>
</comment>
<gene>
    <name evidence="1" type="ORF">HMPREF0044_0269</name>
</gene>
<proteinExistence type="predicted"/>
<evidence type="ECO:0000313" key="2">
    <source>
        <dbReference type="Proteomes" id="UP000010301"/>
    </source>
</evidence>
<dbReference type="RefSeq" id="WP_006547266.1">
    <property type="nucleotide sequence ID" value="NZ_DS999545.1"/>
</dbReference>
<sequence length="291" mass="32614">MNTYLADPQFKTQLEQLNQALTELRFAEGLRRNSDAARAETNLHFAFDLGFVNGIYIELNRLREISLLPTESRDLTPSEKENSGTPKLTVEEKRVRDYWQMQLWVSQHWAQLNPPKNGRGGLLNIGTRPQATQPRQLPLPQTLATMQKLACVSLPHAQMAIPQSQHLELFQNLFETNGIPGILKAGLLVAQSQLAPIFTQENQTVTLTFVRNYLVESGVEPTGCLQFMAGIRANQVAYTQALQNLTQAGANPELLGNWLRLWVKILADSVAPSQQLIRHLQAGKLPECTNL</sequence>